<sequence>MTMISNKRETQNLAIGIFWMIGSLASFIGIAVASRELSQSLSIFQILFFRSLVGVGIILLFVRTLLPEIRQTKRMMLHFSRNVVHFGAQCCWTLGVALLPLSEVFALEFTMPVWAALFAFLFLGEKISRARMIAVFASFAGILVILRPGFEIVDPASFIVLIAAIGFGISVIMVKILTKDCSPAVIVVWMILLQLPMGLALAIPNWQSPSLENVPWIILAGITGMSAHYTMAKALKLVDASIAIPIDFFRVPLIALVGFYLYGEVIEAWLLLGALLIFGSNYYALRSEARNKTI</sequence>
<dbReference type="InterPro" id="IPR000620">
    <property type="entry name" value="EamA_dom"/>
</dbReference>
<reference evidence="8 9" key="1">
    <citation type="submission" date="2017-09" db="EMBL/GenBank/DDBJ databases">
        <authorList>
            <person name="Ehlers B."/>
            <person name="Leendertz F.H."/>
        </authorList>
    </citation>
    <scope>NUCLEOTIDE SEQUENCE [LARGE SCALE GENOMIC DNA]</scope>
    <source>
        <strain evidence="8 9">DSM 18289</strain>
    </source>
</reference>
<evidence type="ECO:0000256" key="3">
    <source>
        <dbReference type="ARBA" id="ARBA00022692"/>
    </source>
</evidence>
<evidence type="ECO:0000256" key="2">
    <source>
        <dbReference type="ARBA" id="ARBA00009853"/>
    </source>
</evidence>
<evidence type="ECO:0000313" key="9">
    <source>
        <dbReference type="Proteomes" id="UP000219439"/>
    </source>
</evidence>
<dbReference type="PANTHER" id="PTHR22911:SF6">
    <property type="entry name" value="SOLUTE CARRIER FAMILY 35 MEMBER G1"/>
    <property type="match status" value="1"/>
</dbReference>
<feature type="transmembrane region" description="Helical" evidence="6">
    <location>
        <begin position="215"/>
        <end position="232"/>
    </location>
</feature>
<feature type="transmembrane region" description="Helical" evidence="6">
    <location>
        <begin position="40"/>
        <end position="62"/>
    </location>
</feature>
<feature type="domain" description="EamA" evidence="7">
    <location>
        <begin position="15"/>
        <end position="146"/>
    </location>
</feature>
<feature type="transmembrane region" description="Helical" evidence="6">
    <location>
        <begin position="12"/>
        <end position="34"/>
    </location>
</feature>
<name>A0A285PI16_9HYPH</name>
<dbReference type="GO" id="GO:0016020">
    <property type="term" value="C:membrane"/>
    <property type="evidence" value="ECO:0007669"/>
    <property type="project" value="UniProtKB-SubCell"/>
</dbReference>
<proteinExistence type="inferred from homology"/>
<feature type="transmembrane region" description="Helical" evidence="6">
    <location>
        <begin position="156"/>
        <end position="177"/>
    </location>
</feature>
<feature type="transmembrane region" description="Helical" evidence="6">
    <location>
        <begin position="130"/>
        <end position="150"/>
    </location>
</feature>
<organism evidence="8 9">
    <name type="scientific">Cohaesibacter gelatinilyticus</name>
    <dbReference type="NCBI Taxonomy" id="372072"/>
    <lineage>
        <taxon>Bacteria</taxon>
        <taxon>Pseudomonadati</taxon>
        <taxon>Pseudomonadota</taxon>
        <taxon>Alphaproteobacteria</taxon>
        <taxon>Hyphomicrobiales</taxon>
        <taxon>Cohaesibacteraceae</taxon>
    </lineage>
</organism>
<feature type="transmembrane region" description="Helical" evidence="6">
    <location>
        <begin position="268"/>
        <end position="285"/>
    </location>
</feature>
<protein>
    <submittedName>
        <fullName evidence="8">S-adenosylmethionine uptake transporter</fullName>
    </submittedName>
</protein>
<evidence type="ECO:0000259" key="7">
    <source>
        <dbReference type="Pfam" id="PF00892"/>
    </source>
</evidence>
<feature type="transmembrane region" description="Helical" evidence="6">
    <location>
        <begin position="244"/>
        <end position="262"/>
    </location>
</feature>
<evidence type="ECO:0000256" key="6">
    <source>
        <dbReference type="SAM" id="Phobius"/>
    </source>
</evidence>
<feature type="domain" description="EamA" evidence="7">
    <location>
        <begin position="158"/>
        <end position="280"/>
    </location>
</feature>
<dbReference type="Proteomes" id="UP000219439">
    <property type="component" value="Unassembled WGS sequence"/>
</dbReference>
<comment type="similarity">
    <text evidence="2">Belongs to the drug/metabolite transporter (DMT) superfamily. 10 TMS drug/metabolite exporter (DME) (TC 2.A.7.3) family.</text>
</comment>
<feature type="transmembrane region" description="Helical" evidence="6">
    <location>
        <begin position="184"/>
        <end position="203"/>
    </location>
</feature>
<evidence type="ECO:0000256" key="1">
    <source>
        <dbReference type="ARBA" id="ARBA00004141"/>
    </source>
</evidence>
<evidence type="ECO:0000256" key="4">
    <source>
        <dbReference type="ARBA" id="ARBA00022989"/>
    </source>
</evidence>
<gene>
    <name evidence="8" type="ORF">SAMN06265368_4484</name>
</gene>
<dbReference type="Pfam" id="PF00892">
    <property type="entry name" value="EamA"/>
    <property type="match status" value="2"/>
</dbReference>
<keyword evidence="9" id="KW-1185">Reference proteome</keyword>
<accession>A0A285PI16</accession>
<feature type="transmembrane region" description="Helical" evidence="6">
    <location>
        <begin position="105"/>
        <end position="123"/>
    </location>
</feature>
<keyword evidence="5 6" id="KW-0472">Membrane</keyword>
<keyword evidence="3 6" id="KW-0812">Transmembrane</keyword>
<keyword evidence="4 6" id="KW-1133">Transmembrane helix</keyword>
<comment type="subcellular location">
    <subcellularLocation>
        <location evidence="1">Membrane</location>
        <topology evidence="1">Multi-pass membrane protein</topology>
    </subcellularLocation>
</comment>
<dbReference type="EMBL" id="OBEL01000008">
    <property type="protein sequence ID" value="SNZ21364.1"/>
    <property type="molecule type" value="Genomic_DNA"/>
</dbReference>
<dbReference type="SUPFAM" id="SSF103481">
    <property type="entry name" value="Multidrug resistance efflux transporter EmrE"/>
    <property type="match status" value="2"/>
</dbReference>
<evidence type="ECO:0000313" key="8">
    <source>
        <dbReference type="EMBL" id="SNZ21364.1"/>
    </source>
</evidence>
<dbReference type="AlphaFoldDB" id="A0A285PI16"/>
<dbReference type="InterPro" id="IPR037185">
    <property type="entry name" value="EmrE-like"/>
</dbReference>
<feature type="transmembrane region" description="Helical" evidence="6">
    <location>
        <begin position="83"/>
        <end position="99"/>
    </location>
</feature>
<evidence type="ECO:0000256" key="5">
    <source>
        <dbReference type="ARBA" id="ARBA00023136"/>
    </source>
</evidence>
<dbReference type="PANTHER" id="PTHR22911">
    <property type="entry name" value="ACYL-MALONYL CONDENSING ENZYME-RELATED"/>
    <property type="match status" value="1"/>
</dbReference>